<evidence type="ECO:0000313" key="5">
    <source>
        <dbReference type="Proteomes" id="UP000298390"/>
    </source>
</evidence>
<comment type="subcellular location">
    <subcellularLocation>
        <location evidence="1">Nucleus</location>
    </subcellularLocation>
</comment>
<comment type="similarity">
    <text evidence="2">Belongs to the replication factor A protein 3 family.</text>
</comment>
<dbReference type="Pfam" id="PF08661">
    <property type="entry name" value="Rep_fac-A_3"/>
    <property type="match status" value="1"/>
</dbReference>
<dbReference type="CDD" id="cd04479">
    <property type="entry name" value="RPA3"/>
    <property type="match status" value="1"/>
</dbReference>
<dbReference type="AlphaFoldDB" id="A0A4Y9Z3P7"/>
<dbReference type="GO" id="GO:0005662">
    <property type="term" value="C:DNA replication factor A complex"/>
    <property type="evidence" value="ECO:0007669"/>
    <property type="project" value="TreeGrafter"/>
</dbReference>
<accession>A0A4Y9Z3P7</accession>
<evidence type="ECO:0000256" key="3">
    <source>
        <dbReference type="ARBA" id="ARBA00023242"/>
    </source>
</evidence>
<dbReference type="Proteomes" id="UP000298390">
    <property type="component" value="Unassembled WGS sequence"/>
</dbReference>
<protein>
    <recommendedName>
        <fullName evidence="6">Replication factor A protein 3</fullName>
    </recommendedName>
</protein>
<dbReference type="GO" id="GO:0006284">
    <property type="term" value="P:base-excision repair"/>
    <property type="evidence" value="ECO:0007669"/>
    <property type="project" value="TreeGrafter"/>
</dbReference>
<name>A0A4Y9Z3P7_9APHY</name>
<dbReference type="SUPFAM" id="SSF50249">
    <property type="entry name" value="Nucleic acid-binding proteins"/>
    <property type="match status" value="1"/>
</dbReference>
<reference evidence="4 5" key="1">
    <citation type="submission" date="2019-01" db="EMBL/GenBank/DDBJ databases">
        <title>Genome sequencing of the rare red list fungi Fomitopsis rosea.</title>
        <authorList>
            <person name="Buettner E."/>
            <person name="Kellner H."/>
        </authorList>
    </citation>
    <scope>NUCLEOTIDE SEQUENCE [LARGE SCALE GENOMIC DNA]</scope>
    <source>
        <strain evidence="4 5">DSM 105464</strain>
    </source>
</reference>
<evidence type="ECO:0000256" key="2">
    <source>
        <dbReference type="ARBA" id="ARBA00009761"/>
    </source>
</evidence>
<dbReference type="GO" id="GO:0003697">
    <property type="term" value="F:single-stranded DNA binding"/>
    <property type="evidence" value="ECO:0007669"/>
    <property type="project" value="TreeGrafter"/>
</dbReference>
<dbReference type="InterPro" id="IPR013970">
    <property type="entry name" value="Rfa2"/>
</dbReference>
<dbReference type="STRING" id="34475.A0A4Y9Z3P7"/>
<dbReference type="GO" id="GO:0006298">
    <property type="term" value="P:mismatch repair"/>
    <property type="evidence" value="ECO:0007669"/>
    <property type="project" value="TreeGrafter"/>
</dbReference>
<dbReference type="GO" id="GO:0000724">
    <property type="term" value="P:double-strand break repair via homologous recombination"/>
    <property type="evidence" value="ECO:0007669"/>
    <property type="project" value="TreeGrafter"/>
</dbReference>
<keyword evidence="3" id="KW-0539">Nucleus</keyword>
<gene>
    <name evidence="4" type="ORF">EVJ58_g1279</name>
</gene>
<dbReference type="EMBL" id="SEKV01000040">
    <property type="protein sequence ID" value="TFY68009.1"/>
    <property type="molecule type" value="Genomic_DNA"/>
</dbReference>
<evidence type="ECO:0000313" key="4">
    <source>
        <dbReference type="EMBL" id="TFY68009.1"/>
    </source>
</evidence>
<dbReference type="GO" id="GO:0006289">
    <property type="term" value="P:nucleotide-excision repair"/>
    <property type="evidence" value="ECO:0007669"/>
    <property type="project" value="TreeGrafter"/>
</dbReference>
<dbReference type="PANTHER" id="PTHR15114">
    <property type="entry name" value="REPLICATION PROTEIN A3"/>
    <property type="match status" value="1"/>
</dbReference>
<comment type="caution">
    <text evidence="4">The sequence shown here is derived from an EMBL/GenBank/DDBJ whole genome shotgun (WGS) entry which is preliminary data.</text>
</comment>
<sequence length="106" mass="11471">MAEHVSPRVNAARLGDFIGRTVRLTCKVVRSQGETAIVQAPDGGELSVRVARDVSLAVPYIEIIGTVVDAATVKMLACIDLGDELDMDLVNDAVELWHDPRFANII</sequence>
<dbReference type="GO" id="GO:0003684">
    <property type="term" value="F:damaged DNA binding"/>
    <property type="evidence" value="ECO:0007669"/>
    <property type="project" value="TreeGrafter"/>
</dbReference>
<dbReference type="Gene3D" id="2.40.50.140">
    <property type="entry name" value="Nucleic acid-binding proteins"/>
    <property type="match status" value="1"/>
</dbReference>
<evidence type="ECO:0008006" key="6">
    <source>
        <dbReference type="Google" id="ProtNLM"/>
    </source>
</evidence>
<organism evidence="4 5">
    <name type="scientific">Rhodofomes roseus</name>
    <dbReference type="NCBI Taxonomy" id="34475"/>
    <lineage>
        <taxon>Eukaryota</taxon>
        <taxon>Fungi</taxon>
        <taxon>Dikarya</taxon>
        <taxon>Basidiomycota</taxon>
        <taxon>Agaricomycotina</taxon>
        <taxon>Agaricomycetes</taxon>
        <taxon>Polyporales</taxon>
        <taxon>Rhodofomes</taxon>
    </lineage>
</organism>
<dbReference type="PANTHER" id="PTHR15114:SF1">
    <property type="entry name" value="REPLICATION PROTEIN A 14 KDA SUBUNIT"/>
    <property type="match status" value="1"/>
</dbReference>
<proteinExistence type="inferred from homology"/>
<dbReference type="GO" id="GO:0006260">
    <property type="term" value="P:DNA replication"/>
    <property type="evidence" value="ECO:0007669"/>
    <property type="project" value="InterPro"/>
</dbReference>
<evidence type="ECO:0000256" key="1">
    <source>
        <dbReference type="ARBA" id="ARBA00004123"/>
    </source>
</evidence>
<dbReference type="GO" id="GO:0035861">
    <property type="term" value="C:site of double-strand break"/>
    <property type="evidence" value="ECO:0007669"/>
    <property type="project" value="TreeGrafter"/>
</dbReference>
<dbReference type="InterPro" id="IPR012340">
    <property type="entry name" value="NA-bd_OB-fold"/>
</dbReference>